<dbReference type="PANTHER" id="PTHR34801">
    <property type="entry name" value="EXPRESSED PROTEIN"/>
    <property type="match status" value="1"/>
</dbReference>
<evidence type="ECO:0000313" key="2">
    <source>
        <dbReference type="EMBL" id="SMO75750.1"/>
    </source>
</evidence>
<dbReference type="AlphaFoldDB" id="A0A521DXY3"/>
<sequence>MISGVWHKRRKEKLYLGRVLSQRKGEKKVTTGLILMGFLGVLTLGWVVIAQKGVGRMPSYLGVKQGHLAPCTSNGCVSTQVEGKGYMKPLTYKKSEQEVKSDLLSIIYSMDRARVVKEDDRYIHVEFMTPLLRLMDDVEFYIDSERKEVHFRSASRTRLLHSGANRKRMEEIRRRYLQRQ</sequence>
<keyword evidence="1" id="KW-0472">Membrane</keyword>
<dbReference type="Proteomes" id="UP000315636">
    <property type="component" value="Unassembled WGS sequence"/>
</dbReference>
<organism evidence="2 3">
    <name type="scientific">Melghirimyces algeriensis</name>
    <dbReference type="NCBI Taxonomy" id="910412"/>
    <lineage>
        <taxon>Bacteria</taxon>
        <taxon>Bacillati</taxon>
        <taxon>Bacillota</taxon>
        <taxon>Bacilli</taxon>
        <taxon>Bacillales</taxon>
        <taxon>Thermoactinomycetaceae</taxon>
        <taxon>Melghirimyces</taxon>
    </lineage>
</organism>
<dbReference type="EMBL" id="FXTI01000007">
    <property type="protein sequence ID" value="SMO75750.1"/>
    <property type="molecule type" value="Genomic_DNA"/>
</dbReference>
<dbReference type="PANTHER" id="PTHR34801:SF6">
    <property type="entry name" value="SLL1620 PROTEIN"/>
    <property type="match status" value="1"/>
</dbReference>
<keyword evidence="3" id="KW-1185">Reference proteome</keyword>
<keyword evidence="1" id="KW-1133">Transmembrane helix</keyword>
<proteinExistence type="predicted"/>
<gene>
    <name evidence="2" type="ORF">SAMN06264849_10721</name>
</gene>
<dbReference type="InterPro" id="IPR010865">
    <property type="entry name" value="DUF1499"/>
</dbReference>
<keyword evidence="1" id="KW-0812">Transmembrane</keyword>
<protein>
    <submittedName>
        <fullName evidence="2">Uncharacterized conserved protein, DUF1499 family</fullName>
    </submittedName>
</protein>
<accession>A0A521DXY3</accession>
<feature type="transmembrane region" description="Helical" evidence="1">
    <location>
        <begin position="29"/>
        <end position="49"/>
    </location>
</feature>
<name>A0A521DXY3_9BACL</name>
<evidence type="ECO:0000256" key="1">
    <source>
        <dbReference type="SAM" id="Phobius"/>
    </source>
</evidence>
<dbReference type="Pfam" id="PF07386">
    <property type="entry name" value="DUF1499"/>
    <property type="match status" value="1"/>
</dbReference>
<reference evidence="2 3" key="1">
    <citation type="submission" date="2017-05" db="EMBL/GenBank/DDBJ databases">
        <authorList>
            <person name="Varghese N."/>
            <person name="Submissions S."/>
        </authorList>
    </citation>
    <scope>NUCLEOTIDE SEQUENCE [LARGE SCALE GENOMIC DNA]</scope>
    <source>
        <strain evidence="2 3">DSM 45474</strain>
    </source>
</reference>
<evidence type="ECO:0000313" key="3">
    <source>
        <dbReference type="Proteomes" id="UP000315636"/>
    </source>
</evidence>